<dbReference type="GO" id="GO:0016168">
    <property type="term" value="F:chlorophyll binding"/>
    <property type="evidence" value="ECO:0007669"/>
    <property type="project" value="UniProtKB-KW"/>
</dbReference>
<evidence type="ECO:0000256" key="4">
    <source>
        <dbReference type="ARBA" id="ARBA00022640"/>
    </source>
</evidence>
<keyword evidence="3" id="KW-0602">Photosynthesis</keyword>
<evidence type="ECO:0000256" key="2">
    <source>
        <dbReference type="ARBA" id="ARBA00022528"/>
    </source>
</evidence>
<keyword evidence="4" id="KW-0934">Plastid</keyword>
<dbReference type="EMBL" id="BK005985">
    <property type="protein sequence ID" value="DAA05888.1"/>
    <property type="molecule type" value="mRNA"/>
</dbReference>
<feature type="binding site" description="axial binding residue" evidence="5">
    <location>
        <position position="239"/>
    </location>
    <ligand>
        <name>chlorophyll b</name>
        <dbReference type="ChEBI" id="CHEBI:61721"/>
        <label>1</label>
    </ligand>
    <ligandPart>
        <name>Mg</name>
        <dbReference type="ChEBI" id="CHEBI:25107"/>
    </ligandPart>
</feature>
<dbReference type="Pfam" id="PF00504">
    <property type="entry name" value="Chloroa_b-bind"/>
    <property type="match status" value="5"/>
</dbReference>
<feature type="binding site" evidence="5">
    <location>
        <position position="284"/>
    </location>
    <ligand>
        <name>chlorophyll a</name>
        <dbReference type="ChEBI" id="CHEBI:58416"/>
        <label>1</label>
    </ligand>
</feature>
<protein>
    <submittedName>
        <fullName evidence="8">Chloroplast light-harvesting complex I protein Lhca1</fullName>
    </submittedName>
</protein>
<evidence type="ECO:0000256" key="6">
    <source>
        <dbReference type="SAM" id="MobiDB-lite"/>
    </source>
</evidence>
<evidence type="ECO:0000256" key="7">
    <source>
        <dbReference type="SAM" id="Phobius"/>
    </source>
</evidence>
<feature type="binding site" evidence="5">
    <location>
        <position position="233"/>
    </location>
    <ligand>
        <name>chlorophyll a</name>
        <dbReference type="ChEBI" id="CHEBI:58416"/>
        <label>1</label>
    </ligand>
</feature>
<keyword evidence="7" id="KW-1133">Transmembrane helix</keyword>
<feature type="binding site" evidence="5">
    <location>
        <position position="288"/>
    </location>
    <ligand>
        <name>chlorophyll a</name>
        <dbReference type="ChEBI" id="CHEBI:58416"/>
        <label>1</label>
    </ligand>
</feature>
<feature type="compositionally biased region" description="Polar residues" evidence="6">
    <location>
        <begin position="122"/>
        <end position="150"/>
    </location>
</feature>
<evidence type="ECO:0000313" key="8">
    <source>
        <dbReference type="EMBL" id="DAA05888.1"/>
    </source>
</evidence>
<name>A4QPI5_EUGGR</name>
<dbReference type="InterPro" id="IPR022796">
    <property type="entry name" value="Chloroa_b-bind"/>
</dbReference>
<feature type="binding site" evidence="5">
    <location>
        <position position="285"/>
    </location>
    <ligand>
        <name>chlorophyll a</name>
        <dbReference type="ChEBI" id="CHEBI:58416"/>
        <label>1</label>
    </ligand>
</feature>
<feature type="binding site" evidence="5">
    <location>
        <position position="186"/>
    </location>
    <ligand>
        <name>chlorophyll a</name>
        <dbReference type="ChEBI" id="CHEBI:58416"/>
        <label>1</label>
    </ligand>
</feature>
<evidence type="ECO:0000256" key="1">
    <source>
        <dbReference type="ARBA" id="ARBA00004229"/>
    </source>
</evidence>
<feature type="binding site" description="axial binding residue" evidence="5">
    <location>
        <position position="204"/>
    </location>
    <ligand>
        <name>chlorophyll b</name>
        <dbReference type="ChEBI" id="CHEBI:61721"/>
        <label>1</label>
    </ligand>
    <ligandPart>
        <name>Mg</name>
        <dbReference type="ChEBI" id="CHEBI:25107"/>
    </ligandPart>
</feature>
<dbReference type="GO" id="GO:0016020">
    <property type="term" value="C:membrane"/>
    <property type="evidence" value="ECO:0007669"/>
    <property type="project" value="InterPro"/>
</dbReference>
<dbReference type="PANTHER" id="PTHR21649">
    <property type="entry name" value="CHLOROPHYLL A/B BINDING PROTEIN"/>
    <property type="match status" value="1"/>
</dbReference>
<keyword evidence="7" id="KW-0472">Membrane</keyword>
<dbReference type="SUPFAM" id="SSF103511">
    <property type="entry name" value="Chlorophyll a-b binding protein"/>
    <property type="match status" value="5"/>
</dbReference>
<sequence>MYGAVQGPSSSKTTSVVALCSCAALCAVAGFVAAQPGYLYAPTAVRPAVQSSASTTPLTTVVRPSFATAAQRESASWSTERSGLPQIDSTVPLALGVGALTALITTILYKSKQSIALAATASTRGQSTRGVSTRGSTRGQSTRGQRSTRGSAPEEERLVWFPNATPPDHLTGEFPGDRGFDPLGLSKDPVVFERMRISEVFHGRLAMLGIVGCIVPELFFSQGPWFDLSSFNLTRLGLVALQVIAPLEYWRGNRGFSWNGDDGPDQSYPGFDPLRLTDEETKLKEIKNGRLAMTAMLGLEVQSHITGKSPLVNLSEHLSNPASVNILTGGGSVAMFAGSGRKSQKSDERPLWFPNTLAPSWLTGEYYGDRGFDPAGLAADPDTFERMRIAEVYHGRLAMLAIVGALVPDYLGKGIWYEAAQNAGIGLKEVAIFTAAYGVFEVARGVKENSDPTTIYPGFDPLNLTTDYTKEAEIKNGRLALTALLGFEVQRHVVGGSPLANLADHLQQPLQHNIADSIMHQWPVAMFASSGHKDGLWFPNAEPPAHLTGEYPADRGFDPLNLAADPDVYARMRVAEVFHGRLAMLCMVGCIVPELLGKGAWFEAGDSVDGLKLGFITMAIAAPTEYWRGQGGFNWQKGDLDRSYPGFDPLNLTTDYTRAAEVKNGRLALTAVAGLTAQYLATGESPLANLSAHLANPIGANIATNLAMFASSGAKEERELWFPNIVPPRYLTGEAYGDKGFDPAGLAADPVTFERMQVAEVFHCRLSMLALVGCLVPELLGNGAWFQIWDKVDFNRFAVVALQVVAPLEYWRGNGGFLWNDEETIDQSYPGFDPLNLTTEYTKEAEIKNGRLAMIGMFGLEVQSHVTGKSPITNLIDHLSHPLTANIGTNLSQPWPPVAMFASSGHKDGLWFPNAEPPAHLTGEYPADRGFDPLNLAADPDVYARMRVAEVFHGRLAMLCMVGCIVPELLGKGAWFEAGDSVDGLKLGFITMAIAAPTEYWRGQGGFNWQKGDLDRSYPGFDPLNLTTDYTRAAEVKNGRLALTAVAGLTAQYLATGESPLANLTAHLANPLGANITTNLA</sequence>
<feature type="transmembrane region" description="Helical" evidence="7">
    <location>
        <begin position="91"/>
        <end position="109"/>
    </location>
</feature>
<comment type="subcellular location">
    <subcellularLocation>
        <location evidence="1">Plastid</location>
        <location evidence="1">Chloroplast</location>
    </subcellularLocation>
</comment>
<feature type="binding site" evidence="5">
    <location>
        <position position="290"/>
    </location>
    <ligand>
        <name>chlorophyll a</name>
        <dbReference type="ChEBI" id="CHEBI:58416"/>
        <label>1</label>
    </ligand>
</feature>
<dbReference type="AlphaFoldDB" id="A4QPI5"/>
<accession>A4QPI5</accession>
<feature type="binding site" evidence="5">
    <location>
        <position position="317"/>
    </location>
    <ligand>
        <name>chlorophyll a</name>
        <dbReference type="ChEBI" id="CHEBI:58416"/>
        <label>1</label>
    </ligand>
</feature>
<dbReference type="GO" id="GO:0009507">
    <property type="term" value="C:chloroplast"/>
    <property type="evidence" value="ECO:0007669"/>
    <property type="project" value="UniProtKB-SubCell"/>
</dbReference>
<dbReference type="Gene3D" id="1.10.3460.10">
    <property type="entry name" value="Chlorophyll a/b binding protein domain"/>
    <property type="match status" value="5"/>
</dbReference>
<dbReference type="InterPro" id="IPR001344">
    <property type="entry name" value="Chloro_AB-bd_pln"/>
</dbReference>
<feature type="binding site" evidence="5">
    <location>
        <position position="202"/>
    </location>
    <ligand>
        <name>chlorophyll a</name>
        <dbReference type="ChEBI" id="CHEBI:58416"/>
        <label>1</label>
    </ligand>
</feature>
<feature type="transmembrane region" description="Helical" evidence="7">
    <location>
        <begin position="205"/>
        <end position="226"/>
    </location>
</feature>
<proteinExistence type="evidence at transcript level"/>
<keyword evidence="2" id="KW-0150">Chloroplast</keyword>
<feature type="binding site" evidence="5">
    <location>
        <position position="199"/>
    </location>
    <ligand>
        <name>chlorophyll a</name>
        <dbReference type="ChEBI" id="CHEBI:58416"/>
        <label>1</label>
    </ligand>
</feature>
<feature type="binding site" evidence="5">
    <location>
        <position position="302"/>
    </location>
    <ligand>
        <name>chlorophyll a</name>
        <dbReference type="ChEBI" id="CHEBI:58416"/>
        <label>1</label>
    </ligand>
</feature>
<keyword evidence="5" id="KW-0148">Chlorophyll</keyword>
<dbReference type="GO" id="GO:0009765">
    <property type="term" value="P:photosynthesis, light harvesting"/>
    <property type="evidence" value="ECO:0007669"/>
    <property type="project" value="InterPro"/>
</dbReference>
<evidence type="ECO:0000256" key="5">
    <source>
        <dbReference type="PIRSR" id="PIRSR601344-1"/>
    </source>
</evidence>
<keyword evidence="7" id="KW-0812">Transmembrane</keyword>
<feature type="region of interest" description="Disordered" evidence="6">
    <location>
        <begin position="122"/>
        <end position="155"/>
    </location>
</feature>
<keyword evidence="5" id="KW-0157">Chromophore</keyword>
<evidence type="ECO:0000256" key="3">
    <source>
        <dbReference type="ARBA" id="ARBA00022531"/>
    </source>
</evidence>
<organism evidence="8">
    <name type="scientific">Euglena gracilis</name>
    <dbReference type="NCBI Taxonomy" id="3039"/>
    <lineage>
        <taxon>Eukaryota</taxon>
        <taxon>Discoba</taxon>
        <taxon>Euglenozoa</taxon>
        <taxon>Euglenida</taxon>
        <taxon>Spirocuta</taxon>
        <taxon>Euglenophyceae</taxon>
        <taxon>Euglenales</taxon>
        <taxon>Euglenaceae</taxon>
        <taxon>Euglena</taxon>
    </lineage>
</organism>
<reference evidence="8" key="1">
    <citation type="journal article" date="2007" name="Plant Physiol.">
        <title>Tracing the evolution of the light-harvesting antennae in chlorophyll a/b-containing organisms.</title>
        <authorList>
            <person name="Koziol A.G."/>
            <person name="Borza T."/>
            <person name="Ishida K."/>
            <person name="Keeling P."/>
            <person name="Lee R.W."/>
            <person name="Durnford D.G."/>
        </authorList>
    </citation>
    <scope>NUCLEOTIDE SEQUENCE</scope>
</reference>